<organism evidence="2 3">
    <name type="scientific">Carnegiea gigantea</name>
    <dbReference type="NCBI Taxonomy" id="171969"/>
    <lineage>
        <taxon>Eukaryota</taxon>
        <taxon>Viridiplantae</taxon>
        <taxon>Streptophyta</taxon>
        <taxon>Embryophyta</taxon>
        <taxon>Tracheophyta</taxon>
        <taxon>Spermatophyta</taxon>
        <taxon>Magnoliopsida</taxon>
        <taxon>eudicotyledons</taxon>
        <taxon>Gunneridae</taxon>
        <taxon>Pentapetalae</taxon>
        <taxon>Caryophyllales</taxon>
        <taxon>Cactineae</taxon>
        <taxon>Cactaceae</taxon>
        <taxon>Cactoideae</taxon>
        <taxon>Echinocereeae</taxon>
        <taxon>Carnegiea</taxon>
    </lineage>
</organism>
<name>A0A9Q1GPG6_9CARY</name>
<reference evidence="2" key="1">
    <citation type="submission" date="2022-04" db="EMBL/GenBank/DDBJ databases">
        <title>Carnegiea gigantea Genome sequencing and assembly v2.</title>
        <authorList>
            <person name="Copetti D."/>
            <person name="Sanderson M.J."/>
            <person name="Burquez A."/>
            <person name="Wojciechowski M.F."/>
        </authorList>
    </citation>
    <scope>NUCLEOTIDE SEQUENCE</scope>
    <source>
        <strain evidence="2">SGP5-SGP5p</strain>
        <tissue evidence="2">Aerial part</tissue>
    </source>
</reference>
<evidence type="ECO:0000256" key="1">
    <source>
        <dbReference type="SAM" id="MobiDB-lite"/>
    </source>
</evidence>
<evidence type="ECO:0000313" key="2">
    <source>
        <dbReference type="EMBL" id="KAJ8422760.1"/>
    </source>
</evidence>
<evidence type="ECO:0000313" key="3">
    <source>
        <dbReference type="Proteomes" id="UP001153076"/>
    </source>
</evidence>
<comment type="caution">
    <text evidence="2">The sequence shown here is derived from an EMBL/GenBank/DDBJ whole genome shotgun (WGS) entry which is preliminary data.</text>
</comment>
<sequence length="191" mass="21300">MHNIGERSKSGIAKRIRRSPRRYPLAKQISLYFNPATALRIGKRIMGNVYTSYKWSRKATTHISKEQEAEEIGGSRVEVENVTTRVLAVVPVAAGCGQDQEPIGIHSTKGRSEEEQVGNIENDTEPTTTSDNTPTVEAGEASISQVQIIPFPVNFTYMLRSTSHFAVCSVSPTLYHVLFLSRDCNREDMRT</sequence>
<dbReference type="EMBL" id="JAKOGI010002155">
    <property type="protein sequence ID" value="KAJ8422760.1"/>
    <property type="molecule type" value="Genomic_DNA"/>
</dbReference>
<proteinExistence type="predicted"/>
<accession>A0A9Q1GPG6</accession>
<gene>
    <name evidence="2" type="ORF">Cgig2_024399</name>
</gene>
<feature type="compositionally biased region" description="Low complexity" evidence="1">
    <location>
        <begin position="125"/>
        <end position="135"/>
    </location>
</feature>
<keyword evidence="3" id="KW-1185">Reference proteome</keyword>
<dbReference type="AlphaFoldDB" id="A0A9Q1GPG6"/>
<dbReference type="Proteomes" id="UP001153076">
    <property type="component" value="Unassembled WGS sequence"/>
</dbReference>
<protein>
    <submittedName>
        <fullName evidence="2">Uncharacterized protein</fullName>
    </submittedName>
</protein>
<feature type="region of interest" description="Disordered" evidence="1">
    <location>
        <begin position="100"/>
        <end position="135"/>
    </location>
</feature>